<evidence type="ECO:0000256" key="4">
    <source>
        <dbReference type="SAM" id="MobiDB-lite"/>
    </source>
</evidence>
<evidence type="ECO:0000313" key="9">
    <source>
        <dbReference type="Proteomes" id="UP001159405"/>
    </source>
</evidence>
<reference evidence="8 9" key="1">
    <citation type="submission" date="2022-05" db="EMBL/GenBank/DDBJ databases">
        <authorList>
            <consortium name="Genoscope - CEA"/>
            <person name="William W."/>
        </authorList>
    </citation>
    <scope>NUCLEOTIDE SEQUENCE [LARGE SCALE GENOMIC DNA]</scope>
</reference>
<dbReference type="PANTHER" id="PTHR11243:SF23">
    <property type="entry name" value="LD06925P"/>
    <property type="match status" value="1"/>
</dbReference>
<evidence type="ECO:0000259" key="5">
    <source>
        <dbReference type="PROSITE" id="PS50001"/>
    </source>
</evidence>
<dbReference type="PROSITE" id="PS50200">
    <property type="entry name" value="RA"/>
    <property type="match status" value="1"/>
</dbReference>
<feature type="domain" description="SH2" evidence="5">
    <location>
        <begin position="711"/>
        <end position="808"/>
    </location>
</feature>
<dbReference type="PRINTS" id="PR00401">
    <property type="entry name" value="SH2DOMAIN"/>
</dbReference>
<dbReference type="SUPFAM" id="SSF54236">
    <property type="entry name" value="Ubiquitin-like"/>
    <property type="match status" value="1"/>
</dbReference>
<dbReference type="InterPro" id="IPR000159">
    <property type="entry name" value="RA_dom"/>
</dbReference>
<evidence type="ECO:0000256" key="1">
    <source>
        <dbReference type="ARBA" id="ARBA00006708"/>
    </source>
</evidence>
<dbReference type="SUPFAM" id="SSF55550">
    <property type="entry name" value="SH2 domain"/>
    <property type="match status" value="1"/>
</dbReference>
<dbReference type="InterPro" id="IPR000980">
    <property type="entry name" value="SH2"/>
</dbReference>
<dbReference type="SMART" id="SM00252">
    <property type="entry name" value="SH2"/>
    <property type="match status" value="1"/>
</dbReference>
<feature type="compositionally biased region" description="Low complexity" evidence="4">
    <location>
        <begin position="226"/>
        <end position="242"/>
    </location>
</feature>
<feature type="region of interest" description="Disordered" evidence="4">
    <location>
        <begin position="183"/>
        <end position="260"/>
    </location>
</feature>
<dbReference type="InterPro" id="IPR001849">
    <property type="entry name" value="PH_domain"/>
</dbReference>
<dbReference type="PROSITE" id="PS50003">
    <property type="entry name" value="PH_DOMAIN"/>
    <property type="match status" value="1"/>
</dbReference>
<dbReference type="InterPro" id="IPR039664">
    <property type="entry name" value="GRB/APBB1IP"/>
</dbReference>
<dbReference type="Pfam" id="PF00017">
    <property type="entry name" value="SH2"/>
    <property type="match status" value="1"/>
</dbReference>
<dbReference type="PANTHER" id="PTHR11243">
    <property type="entry name" value="GROWTH FACTOR RECEPTOR-BOUND PROTEIN"/>
    <property type="match status" value="1"/>
</dbReference>
<feature type="region of interest" description="Disordered" evidence="4">
    <location>
        <begin position="143"/>
        <end position="163"/>
    </location>
</feature>
<name>A0ABN8PK90_9CNID</name>
<gene>
    <name evidence="8" type="ORF">PLOB_00044636</name>
</gene>
<feature type="domain" description="PH" evidence="6">
    <location>
        <begin position="478"/>
        <end position="586"/>
    </location>
</feature>
<dbReference type="Pfam" id="PF00169">
    <property type="entry name" value="PH"/>
    <property type="match status" value="1"/>
</dbReference>
<sequence length="819" mass="91517">MKIGGNRGTFHHNAVASAEKSLEQLIMASSQTSHSNDVTDISHVLENLGSLIGELNSLEVNKVDEVNDSSEDSHYATDLSLESLTADTDELDSQDQKFLIPHQVQKSHYGSFSQDNFIAPQHVNNTCDQVYYRPMGDASCDNHNSMAAGLRPNEDHPSHTNAVQSQISPYSMTHRPTNHFSIQSGARAKEDSTSLFKSLHSQNSTSQGQINQFSEPPPGARPKGLNDSNSSSSQSHNSESSSKQADKSYYSMPSSRGGHKSAVKEVALGGQVHGSFKKLDEDSKASVALNCVDIPHSHPKAEPNHYVAPGQLGLPRRTQVQRKPDAQGSNMVQDVRFTKLSGSQEVPVNVYNEDDKPIGLLVSSSMTAREACHKLVLLNKAEDDPQWALVEHLTDLGLERHIEDHENIMAILNTWAPHSNNKLLFRKDSYKYHFFAHTSNYFPPHLLDSENSDKAVTEKAQKAKTILHQKLFSTCTRVPEVEGPLHCKEFGKKSWSKKFIFLRGSGLYSSSKSKSKASKDLESYVQFDGANLYSILYPKKSHKAPTEFCFCIVPYRARDFKELKCFSVDDEKTLMSWTMAVRIAKFGPQLRQNYDDMLRKFAKLTKYLDRQSSAGNHQNIMSERDGGEIINSITTKEGQVAMDFTGKSGKVITNTKEIQKLANTRNKVKISQRSASQNFIHCDTTADVNGPNPVVLPETPARTHYFTSEPWYHGRITREQSLKLLLAAGVHDGLFLVRESTTVARVFVLTFCMNKRVYHCQLIQDICDGTQTFFSLGKGPAFKTLKELIHFYQKKPLNGVSLALRMPCPKTEYSGYIES</sequence>
<evidence type="ECO:0000259" key="7">
    <source>
        <dbReference type="PROSITE" id="PS50200"/>
    </source>
</evidence>
<dbReference type="InterPro" id="IPR036860">
    <property type="entry name" value="SH2_dom_sf"/>
</dbReference>
<evidence type="ECO:0000259" key="6">
    <source>
        <dbReference type="PROSITE" id="PS50003"/>
    </source>
</evidence>
<comment type="caution">
    <text evidence="8">The sequence shown here is derived from an EMBL/GenBank/DDBJ whole genome shotgun (WGS) entry which is preliminary data.</text>
</comment>
<evidence type="ECO:0000256" key="2">
    <source>
        <dbReference type="ARBA" id="ARBA00022999"/>
    </source>
</evidence>
<dbReference type="InterPro" id="IPR029071">
    <property type="entry name" value="Ubiquitin-like_domsf"/>
</dbReference>
<keyword evidence="2 3" id="KW-0727">SH2 domain</keyword>
<dbReference type="PROSITE" id="PS50001">
    <property type="entry name" value="SH2"/>
    <property type="match status" value="1"/>
</dbReference>
<dbReference type="Gene3D" id="3.10.20.90">
    <property type="entry name" value="Phosphatidylinositol 3-kinase Catalytic Subunit, Chain A, domain 1"/>
    <property type="match status" value="1"/>
</dbReference>
<feature type="domain" description="Ras-associating" evidence="7">
    <location>
        <begin position="360"/>
        <end position="430"/>
    </location>
</feature>
<feature type="compositionally biased region" description="Polar residues" evidence="4">
    <location>
        <begin position="193"/>
        <end position="214"/>
    </location>
</feature>
<protein>
    <recommendedName>
        <fullName evidence="10">Growth factor receptor-bound protein 14</fullName>
    </recommendedName>
</protein>
<dbReference type="EMBL" id="CALNXK010000076">
    <property type="protein sequence ID" value="CAH3145670.1"/>
    <property type="molecule type" value="Genomic_DNA"/>
</dbReference>
<evidence type="ECO:0000313" key="8">
    <source>
        <dbReference type="EMBL" id="CAH3145670.1"/>
    </source>
</evidence>
<dbReference type="Gene3D" id="2.30.29.30">
    <property type="entry name" value="Pleckstrin-homology domain (PH domain)/Phosphotyrosine-binding domain (PTB)"/>
    <property type="match status" value="1"/>
</dbReference>
<comment type="similarity">
    <text evidence="1">Belongs to the GRB7/10/14 family.</text>
</comment>
<evidence type="ECO:0008006" key="10">
    <source>
        <dbReference type="Google" id="ProtNLM"/>
    </source>
</evidence>
<dbReference type="CDD" id="cd01259">
    <property type="entry name" value="PH_APBB1IP"/>
    <property type="match status" value="1"/>
</dbReference>
<accession>A0ABN8PK90</accession>
<organism evidence="8 9">
    <name type="scientific">Porites lobata</name>
    <dbReference type="NCBI Taxonomy" id="104759"/>
    <lineage>
        <taxon>Eukaryota</taxon>
        <taxon>Metazoa</taxon>
        <taxon>Cnidaria</taxon>
        <taxon>Anthozoa</taxon>
        <taxon>Hexacorallia</taxon>
        <taxon>Scleractinia</taxon>
        <taxon>Fungiina</taxon>
        <taxon>Poritidae</taxon>
        <taxon>Porites</taxon>
    </lineage>
</organism>
<dbReference type="SUPFAM" id="SSF50729">
    <property type="entry name" value="PH domain-like"/>
    <property type="match status" value="1"/>
</dbReference>
<keyword evidence="9" id="KW-1185">Reference proteome</keyword>
<dbReference type="Pfam" id="PF21989">
    <property type="entry name" value="RA_2"/>
    <property type="match status" value="1"/>
</dbReference>
<dbReference type="Proteomes" id="UP001159405">
    <property type="component" value="Unassembled WGS sequence"/>
</dbReference>
<dbReference type="InterPro" id="IPR011993">
    <property type="entry name" value="PH-like_dom_sf"/>
</dbReference>
<proteinExistence type="inferred from homology"/>
<dbReference type="SMART" id="SM00314">
    <property type="entry name" value="RA"/>
    <property type="match status" value="1"/>
</dbReference>
<dbReference type="Gene3D" id="3.30.505.10">
    <property type="entry name" value="SH2 domain"/>
    <property type="match status" value="1"/>
</dbReference>
<evidence type="ECO:0000256" key="3">
    <source>
        <dbReference type="PROSITE-ProRule" id="PRU00191"/>
    </source>
</evidence>
<dbReference type="InterPro" id="IPR039665">
    <property type="entry name" value="PH_APBB1IP"/>
</dbReference>
<dbReference type="SMART" id="SM00233">
    <property type="entry name" value="PH"/>
    <property type="match status" value="1"/>
</dbReference>